<sequence>MAGLEKDSDSGAGTGGVNINLACALASFGWFEVLTGAGVERARRMMTRTSLPKGRGCLRKESLEGRGLYTLEEGFGRILSLFGKASSPGNDIIDLS</sequence>
<reference evidence="1 2" key="1">
    <citation type="journal article" date="2019" name="Nat. Ecol. Evol.">
        <title>Megaphylogeny resolves global patterns of mushroom evolution.</title>
        <authorList>
            <person name="Varga T."/>
            <person name="Krizsan K."/>
            <person name="Foldi C."/>
            <person name="Dima B."/>
            <person name="Sanchez-Garcia M."/>
            <person name="Sanchez-Ramirez S."/>
            <person name="Szollosi G.J."/>
            <person name="Szarkandi J.G."/>
            <person name="Papp V."/>
            <person name="Albert L."/>
            <person name="Andreopoulos W."/>
            <person name="Angelini C."/>
            <person name="Antonin V."/>
            <person name="Barry K.W."/>
            <person name="Bougher N.L."/>
            <person name="Buchanan P."/>
            <person name="Buyck B."/>
            <person name="Bense V."/>
            <person name="Catcheside P."/>
            <person name="Chovatia M."/>
            <person name="Cooper J."/>
            <person name="Damon W."/>
            <person name="Desjardin D."/>
            <person name="Finy P."/>
            <person name="Geml J."/>
            <person name="Haridas S."/>
            <person name="Hughes K."/>
            <person name="Justo A."/>
            <person name="Karasinski D."/>
            <person name="Kautmanova I."/>
            <person name="Kiss B."/>
            <person name="Kocsube S."/>
            <person name="Kotiranta H."/>
            <person name="LaButti K.M."/>
            <person name="Lechner B.E."/>
            <person name="Liimatainen K."/>
            <person name="Lipzen A."/>
            <person name="Lukacs Z."/>
            <person name="Mihaltcheva S."/>
            <person name="Morgado L.N."/>
            <person name="Niskanen T."/>
            <person name="Noordeloos M.E."/>
            <person name="Ohm R.A."/>
            <person name="Ortiz-Santana B."/>
            <person name="Ovrebo C."/>
            <person name="Racz N."/>
            <person name="Riley R."/>
            <person name="Savchenko A."/>
            <person name="Shiryaev A."/>
            <person name="Soop K."/>
            <person name="Spirin V."/>
            <person name="Szebenyi C."/>
            <person name="Tomsovsky M."/>
            <person name="Tulloss R.E."/>
            <person name="Uehling J."/>
            <person name="Grigoriev I.V."/>
            <person name="Vagvolgyi C."/>
            <person name="Papp T."/>
            <person name="Martin F.M."/>
            <person name="Miettinen O."/>
            <person name="Hibbett D.S."/>
            <person name="Nagy L.G."/>
        </authorList>
    </citation>
    <scope>NUCLEOTIDE SEQUENCE [LARGE SCALE GENOMIC DNA]</scope>
    <source>
        <strain evidence="1 2">NL-1719</strain>
    </source>
</reference>
<dbReference type="Proteomes" id="UP000308600">
    <property type="component" value="Unassembled WGS sequence"/>
</dbReference>
<organism evidence="1 2">
    <name type="scientific">Pluteus cervinus</name>
    <dbReference type="NCBI Taxonomy" id="181527"/>
    <lineage>
        <taxon>Eukaryota</taxon>
        <taxon>Fungi</taxon>
        <taxon>Dikarya</taxon>
        <taxon>Basidiomycota</taxon>
        <taxon>Agaricomycotina</taxon>
        <taxon>Agaricomycetes</taxon>
        <taxon>Agaricomycetidae</taxon>
        <taxon>Agaricales</taxon>
        <taxon>Pluteineae</taxon>
        <taxon>Pluteaceae</taxon>
        <taxon>Pluteus</taxon>
    </lineage>
</organism>
<accession>A0ACD3AXM0</accession>
<proteinExistence type="predicted"/>
<dbReference type="EMBL" id="ML208311">
    <property type="protein sequence ID" value="TFK70521.1"/>
    <property type="molecule type" value="Genomic_DNA"/>
</dbReference>
<name>A0ACD3AXM0_9AGAR</name>
<protein>
    <submittedName>
        <fullName evidence="1">Uncharacterized protein</fullName>
    </submittedName>
</protein>
<evidence type="ECO:0000313" key="2">
    <source>
        <dbReference type="Proteomes" id="UP000308600"/>
    </source>
</evidence>
<evidence type="ECO:0000313" key="1">
    <source>
        <dbReference type="EMBL" id="TFK70521.1"/>
    </source>
</evidence>
<keyword evidence="2" id="KW-1185">Reference proteome</keyword>
<gene>
    <name evidence="1" type="ORF">BDN72DRAFT_838733</name>
</gene>